<dbReference type="GO" id="GO:0031397">
    <property type="term" value="P:negative regulation of protein ubiquitination"/>
    <property type="evidence" value="ECO:0007669"/>
    <property type="project" value="TreeGrafter"/>
</dbReference>
<sequence length="226" mass="25047">MKANLLIALALATTLITARAETWTSSDGRTANMTLVEVTEEDGEKVGKFKLRNGKTTTIKASGLSEADAKRLAEWVDPNAPEPAGPESVFDDVLEGNLLRLDGKSLKKCEDATQPQKYYVFYYTASWCPPCQAFTPSLVDWYNDNKNDNFELVLITSDRDEDSMEGYAKDKKMPWPQLKLKDASKFKSKFNHGVSGIPSLIVCDLEGKNLGNFRGNLPGLTDLVKD</sequence>
<dbReference type="InterPro" id="IPR012336">
    <property type="entry name" value="Thioredoxin-like_fold"/>
</dbReference>
<name>A0A934RHV6_9BACT</name>
<dbReference type="SUPFAM" id="SSF52833">
    <property type="entry name" value="Thioredoxin-like"/>
    <property type="match status" value="1"/>
</dbReference>
<organism evidence="3 4">
    <name type="scientific">Haloferula rosea</name>
    <dbReference type="NCBI Taxonomy" id="490093"/>
    <lineage>
        <taxon>Bacteria</taxon>
        <taxon>Pseudomonadati</taxon>
        <taxon>Verrucomicrobiota</taxon>
        <taxon>Verrucomicrobiia</taxon>
        <taxon>Verrucomicrobiales</taxon>
        <taxon>Verrucomicrobiaceae</taxon>
        <taxon>Haloferula</taxon>
    </lineage>
</organism>
<dbReference type="PANTHER" id="PTHR46472">
    <property type="entry name" value="NUCLEOREDOXIN"/>
    <property type="match status" value="1"/>
</dbReference>
<dbReference type="Proteomes" id="UP000658278">
    <property type="component" value="Unassembled WGS sequence"/>
</dbReference>
<keyword evidence="4" id="KW-1185">Reference proteome</keyword>
<dbReference type="PANTHER" id="PTHR46472:SF1">
    <property type="entry name" value="NUCLEOREDOXIN"/>
    <property type="match status" value="1"/>
</dbReference>
<dbReference type="Pfam" id="PF13905">
    <property type="entry name" value="Thioredoxin_8"/>
    <property type="match status" value="1"/>
</dbReference>
<dbReference type="EMBL" id="JAENII010000018">
    <property type="protein sequence ID" value="MBK1828816.1"/>
    <property type="molecule type" value="Genomic_DNA"/>
</dbReference>
<reference evidence="3" key="1">
    <citation type="submission" date="2021-01" db="EMBL/GenBank/DDBJ databases">
        <title>Modified the classification status of verrucomicrobia.</title>
        <authorList>
            <person name="Feng X."/>
        </authorList>
    </citation>
    <scope>NUCLEOTIDE SEQUENCE</scope>
    <source>
        <strain evidence="3">KCTC 22201</strain>
    </source>
</reference>
<feature type="chain" id="PRO_5037096163" evidence="1">
    <location>
        <begin position="21"/>
        <end position="226"/>
    </location>
</feature>
<accession>A0A934RHV6</accession>
<feature type="domain" description="Thioredoxin" evidence="2">
    <location>
        <begin position="78"/>
        <end position="226"/>
    </location>
</feature>
<comment type="caution">
    <text evidence="3">The sequence shown here is derived from an EMBL/GenBank/DDBJ whole genome shotgun (WGS) entry which is preliminary data.</text>
</comment>
<dbReference type="RefSeq" id="WP_200282970.1">
    <property type="nucleotide sequence ID" value="NZ_JAENII010000018.1"/>
</dbReference>
<feature type="signal peptide" evidence="1">
    <location>
        <begin position="1"/>
        <end position="20"/>
    </location>
</feature>
<dbReference type="InterPro" id="IPR013766">
    <property type="entry name" value="Thioredoxin_domain"/>
</dbReference>
<evidence type="ECO:0000313" key="3">
    <source>
        <dbReference type="EMBL" id="MBK1828816.1"/>
    </source>
</evidence>
<dbReference type="PROSITE" id="PS51352">
    <property type="entry name" value="THIOREDOXIN_2"/>
    <property type="match status" value="1"/>
</dbReference>
<evidence type="ECO:0000259" key="2">
    <source>
        <dbReference type="PROSITE" id="PS51352"/>
    </source>
</evidence>
<evidence type="ECO:0000256" key="1">
    <source>
        <dbReference type="SAM" id="SignalP"/>
    </source>
</evidence>
<keyword evidence="1" id="KW-0732">Signal</keyword>
<protein>
    <submittedName>
        <fullName evidence="3">Redoxin domain-containing protein</fullName>
    </submittedName>
</protein>
<gene>
    <name evidence="3" type="ORF">JIN81_17405</name>
</gene>
<evidence type="ECO:0000313" key="4">
    <source>
        <dbReference type="Proteomes" id="UP000658278"/>
    </source>
</evidence>
<dbReference type="Gene3D" id="3.40.30.10">
    <property type="entry name" value="Glutaredoxin"/>
    <property type="match status" value="1"/>
</dbReference>
<dbReference type="AlphaFoldDB" id="A0A934RHV6"/>
<dbReference type="GO" id="GO:0004791">
    <property type="term" value="F:thioredoxin-disulfide reductase (NADPH) activity"/>
    <property type="evidence" value="ECO:0007669"/>
    <property type="project" value="TreeGrafter"/>
</dbReference>
<dbReference type="InterPro" id="IPR036249">
    <property type="entry name" value="Thioredoxin-like_sf"/>
</dbReference>
<dbReference type="GO" id="GO:0030178">
    <property type="term" value="P:negative regulation of Wnt signaling pathway"/>
    <property type="evidence" value="ECO:0007669"/>
    <property type="project" value="TreeGrafter"/>
</dbReference>
<proteinExistence type="predicted"/>